<sequence>LPPDPAERPVLTLSPSATPVDFTFQYVQRDGLRCPLIFKKKDGLGIKMPEPGFSVNDVKMFVGEYVVTTALFSKN</sequence>
<dbReference type="AlphaFoldDB" id="A0A401TIY1"/>
<keyword evidence="1" id="KW-0479">Metal-binding</keyword>
<dbReference type="EMBL" id="BEZZ01085485">
    <property type="protein sequence ID" value="GCC42609.1"/>
    <property type="molecule type" value="Genomic_DNA"/>
</dbReference>
<comment type="caution">
    <text evidence="2">The sequence shown here is derived from an EMBL/GenBank/DDBJ whole genome shotgun (WGS) entry which is preliminary data.</text>
</comment>
<organism evidence="2 3">
    <name type="scientific">Chiloscyllium punctatum</name>
    <name type="common">Brownbanded bambooshark</name>
    <name type="synonym">Hemiscyllium punctatum</name>
    <dbReference type="NCBI Taxonomy" id="137246"/>
    <lineage>
        <taxon>Eukaryota</taxon>
        <taxon>Metazoa</taxon>
        <taxon>Chordata</taxon>
        <taxon>Craniata</taxon>
        <taxon>Vertebrata</taxon>
        <taxon>Chondrichthyes</taxon>
        <taxon>Elasmobranchii</taxon>
        <taxon>Galeomorphii</taxon>
        <taxon>Galeoidea</taxon>
        <taxon>Orectolobiformes</taxon>
        <taxon>Hemiscylliidae</taxon>
        <taxon>Chiloscyllium</taxon>
    </lineage>
</organism>
<dbReference type="GO" id="GO:0046872">
    <property type="term" value="F:metal ion binding"/>
    <property type="evidence" value="ECO:0007669"/>
    <property type="project" value="UniProtKB-KW"/>
</dbReference>
<accession>A0A401TIY1</accession>
<reference evidence="2 3" key="1">
    <citation type="journal article" date="2018" name="Nat. Ecol. Evol.">
        <title>Shark genomes provide insights into elasmobranch evolution and the origin of vertebrates.</title>
        <authorList>
            <person name="Hara Y"/>
            <person name="Yamaguchi K"/>
            <person name="Onimaru K"/>
            <person name="Kadota M"/>
            <person name="Koyanagi M"/>
            <person name="Keeley SD"/>
            <person name="Tatsumi K"/>
            <person name="Tanaka K"/>
            <person name="Motone F"/>
            <person name="Kageyama Y"/>
            <person name="Nozu R"/>
            <person name="Adachi N"/>
            <person name="Nishimura O"/>
            <person name="Nakagawa R"/>
            <person name="Tanegashima C"/>
            <person name="Kiyatake I"/>
            <person name="Matsumoto R"/>
            <person name="Murakumo K"/>
            <person name="Nishida K"/>
            <person name="Terakita A"/>
            <person name="Kuratani S"/>
            <person name="Sato K"/>
            <person name="Hyodo S Kuraku.S."/>
        </authorList>
    </citation>
    <scope>NUCLEOTIDE SEQUENCE [LARGE SCALE GENOMIC DNA]</scope>
</reference>
<dbReference type="Gene3D" id="2.60.120.650">
    <property type="entry name" value="Cupin"/>
    <property type="match status" value="1"/>
</dbReference>
<keyword evidence="3" id="KW-1185">Reference proteome</keyword>
<feature type="non-terminal residue" evidence="2">
    <location>
        <position position="1"/>
    </location>
</feature>
<evidence type="ECO:0000313" key="2">
    <source>
        <dbReference type="EMBL" id="GCC42609.1"/>
    </source>
</evidence>
<evidence type="ECO:0000313" key="3">
    <source>
        <dbReference type="Proteomes" id="UP000287033"/>
    </source>
</evidence>
<dbReference type="STRING" id="137246.A0A401TIY1"/>
<dbReference type="Proteomes" id="UP000287033">
    <property type="component" value="Unassembled WGS sequence"/>
</dbReference>
<dbReference type="PANTHER" id="PTHR23123">
    <property type="entry name" value="PHD/F-BOX CONTAINING PROTEIN"/>
    <property type="match status" value="1"/>
</dbReference>
<proteinExistence type="predicted"/>
<protein>
    <submittedName>
        <fullName evidence="2">Uncharacterized protein</fullName>
    </submittedName>
</protein>
<name>A0A401TIY1_CHIPU</name>
<gene>
    <name evidence="2" type="ORF">chiPu_0026693</name>
</gene>
<dbReference type="OrthoDB" id="5876800at2759"/>
<evidence type="ECO:0000256" key="1">
    <source>
        <dbReference type="ARBA" id="ARBA00022723"/>
    </source>
</evidence>
<dbReference type="InterPro" id="IPR050690">
    <property type="entry name" value="JHDM1_Histone_Demethylase"/>
</dbReference>